<dbReference type="PROSITE" id="PS50102">
    <property type="entry name" value="RRM"/>
    <property type="match status" value="2"/>
</dbReference>
<accession>A0A8K0T2R7</accession>
<organism evidence="6 7">
    <name type="scientific">Plectosphaerella cucumerina</name>
    <dbReference type="NCBI Taxonomy" id="40658"/>
    <lineage>
        <taxon>Eukaryota</taxon>
        <taxon>Fungi</taxon>
        <taxon>Dikarya</taxon>
        <taxon>Ascomycota</taxon>
        <taxon>Pezizomycotina</taxon>
        <taxon>Sordariomycetes</taxon>
        <taxon>Hypocreomycetidae</taxon>
        <taxon>Glomerellales</taxon>
        <taxon>Plectosphaerellaceae</taxon>
        <taxon>Plectosphaerella</taxon>
    </lineage>
</organism>
<feature type="region of interest" description="Disordered" evidence="4">
    <location>
        <begin position="496"/>
        <end position="546"/>
    </location>
</feature>
<dbReference type="PANTHER" id="PTHR24012">
    <property type="entry name" value="RNA BINDING PROTEIN"/>
    <property type="match status" value="1"/>
</dbReference>
<dbReference type="InterPro" id="IPR035979">
    <property type="entry name" value="RBD_domain_sf"/>
</dbReference>
<feature type="compositionally biased region" description="Low complexity" evidence="4">
    <location>
        <begin position="528"/>
        <end position="539"/>
    </location>
</feature>
<evidence type="ECO:0000313" key="7">
    <source>
        <dbReference type="Proteomes" id="UP000813385"/>
    </source>
</evidence>
<dbReference type="Proteomes" id="UP000813385">
    <property type="component" value="Unassembled WGS sequence"/>
</dbReference>
<protein>
    <submittedName>
        <fullName evidence="6">Sporulation-specific protein</fullName>
    </submittedName>
</protein>
<evidence type="ECO:0000313" key="6">
    <source>
        <dbReference type="EMBL" id="KAH7349270.1"/>
    </source>
</evidence>
<keyword evidence="7" id="KW-1185">Reference proteome</keyword>
<dbReference type="SUPFAM" id="SSF54928">
    <property type="entry name" value="RNA-binding domain, RBD"/>
    <property type="match status" value="2"/>
</dbReference>
<evidence type="ECO:0000256" key="4">
    <source>
        <dbReference type="SAM" id="MobiDB-lite"/>
    </source>
</evidence>
<comment type="caution">
    <text evidence="6">The sequence shown here is derived from an EMBL/GenBank/DDBJ whole genome shotgun (WGS) entry which is preliminary data.</text>
</comment>
<evidence type="ECO:0000256" key="3">
    <source>
        <dbReference type="PROSITE-ProRule" id="PRU00176"/>
    </source>
</evidence>
<feature type="region of interest" description="Disordered" evidence="4">
    <location>
        <begin position="467"/>
        <end position="486"/>
    </location>
</feature>
<feature type="domain" description="RRM" evidence="5">
    <location>
        <begin position="343"/>
        <end position="421"/>
    </location>
</feature>
<feature type="region of interest" description="Disordered" evidence="4">
    <location>
        <begin position="123"/>
        <end position="169"/>
    </location>
</feature>
<dbReference type="EMBL" id="JAGPXD010000006">
    <property type="protein sequence ID" value="KAH7349270.1"/>
    <property type="molecule type" value="Genomic_DNA"/>
</dbReference>
<dbReference type="Gene3D" id="3.30.70.330">
    <property type="match status" value="2"/>
</dbReference>
<feature type="domain" description="RRM" evidence="5">
    <location>
        <begin position="255"/>
        <end position="328"/>
    </location>
</feature>
<name>A0A8K0T2R7_9PEZI</name>
<evidence type="ECO:0000256" key="2">
    <source>
        <dbReference type="ARBA" id="ARBA00022884"/>
    </source>
</evidence>
<dbReference type="FunFam" id="3.30.70.330:FF:000323">
    <property type="entry name" value="RNA binding protein MSSP-2"/>
    <property type="match status" value="1"/>
</dbReference>
<proteinExistence type="predicted"/>
<sequence length="546" mass="59347">MSTVSYPGNPMDPKQHAAAYGAAPVHQYGENIDHSLNSAISQFQGMTLGHGLLPSQMNPGHGYLMPQGQEGGFVLAPMAAPGHPMTMEQIHASAYGHANPYLGSHGQMPPYIPYPLMPYTPGRPTAGSALQDRTNRGGHGEVPGLENRRGSYSTNESTPATPFFAGAPKHDHGARVAIHDRSTYTTPSPQQVGGVNVYQDTAVKHNVVNVPVDHNLEELLRQDPAVPRAVPAVFTPASQMKSLEQSLDNRIPGNRNVYIRGLHPTTDDDLLFKYASRFGDVETSKAIIDTSTGACKGFGFAKFYDVRDSEMCIRAFHGLGYEVGFARESFNSRLKAEGDDDSTNLYISNLPKGLTEVELGSIFLGFTILSSKILRDSMGNSRGVGFARFESRDVCDEVIKTFNGVPVGEEGLLMNIRYADTPSQKELKRVTAERRQFRTNEYNIGAYGTPLVGIQPNMYNQPTWKRSMASQGMSSGRYTHSSDRSSSFVKREAFDAGGAKGQLEPKAKAASVSSEISDEGVTIHIESKTAPTSTQSSPSAKRKEHK</sequence>
<dbReference type="SMART" id="SM00360">
    <property type="entry name" value="RRM"/>
    <property type="match status" value="2"/>
</dbReference>
<evidence type="ECO:0000256" key="1">
    <source>
        <dbReference type="ARBA" id="ARBA00022737"/>
    </source>
</evidence>
<dbReference type="Pfam" id="PF00076">
    <property type="entry name" value="RRM_1"/>
    <property type="match status" value="2"/>
</dbReference>
<dbReference type="InterPro" id="IPR012677">
    <property type="entry name" value="Nucleotide-bd_a/b_plait_sf"/>
</dbReference>
<dbReference type="FunFam" id="3.30.70.330:FF:000468">
    <property type="entry name" value="Related to single-stranded DNA-binding protein MSSP-1"/>
    <property type="match status" value="1"/>
</dbReference>
<dbReference type="AlphaFoldDB" id="A0A8K0T2R7"/>
<dbReference type="OrthoDB" id="271725at2759"/>
<feature type="compositionally biased region" description="Polar residues" evidence="4">
    <location>
        <begin position="150"/>
        <end position="160"/>
    </location>
</feature>
<keyword evidence="1" id="KW-0677">Repeat</keyword>
<dbReference type="GO" id="GO:0003723">
    <property type="term" value="F:RNA binding"/>
    <property type="evidence" value="ECO:0007669"/>
    <property type="project" value="UniProtKB-UniRule"/>
</dbReference>
<dbReference type="InterPro" id="IPR000504">
    <property type="entry name" value="RRM_dom"/>
</dbReference>
<evidence type="ECO:0000259" key="5">
    <source>
        <dbReference type="PROSITE" id="PS50102"/>
    </source>
</evidence>
<reference evidence="6" key="1">
    <citation type="journal article" date="2021" name="Nat. Commun.">
        <title>Genetic determinants of endophytism in the Arabidopsis root mycobiome.</title>
        <authorList>
            <person name="Mesny F."/>
            <person name="Miyauchi S."/>
            <person name="Thiergart T."/>
            <person name="Pickel B."/>
            <person name="Atanasova L."/>
            <person name="Karlsson M."/>
            <person name="Huettel B."/>
            <person name="Barry K.W."/>
            <person name="Haridas S."/>
            <person name="Chen C."/>
            <person name="Bauer D."/>
            <person name="Andreopoulos W."/>
            <person name="Pangilinan J."/>
            <person name="LaButti K."/>
            <person name="Riley R."/>
            <person name="Lipzen A."/>
            <person name="Clum A."/>
            <person name="Drula E."/>
            <person name="Henrissat B."/>
            <person name="Kohler A."/>
            <person name="Grigoriev I.V."/>
            <person name="Martin F.M."/>
            <person name="Hacquard S."/>
        </authorList>
    </citation>
    <scope>NUCLEOTIDE SEQUENCE</scope>
    <source>
        <strain evidence="6">MPI-CAGE-AT-0016</strain>
    </source>
</reference>
<keyword evidence="2 3" id="KW-0694">RNA-binding</keyword>
<gene>
    <name evidence="6" type="ORF">B0T11DRAFT_232233</name>
</gene>